<comment type="similarity">
    <text evidence="2">Belongs to the peptidase C2 family.</text>
</comment>
<dbReference type="Pfam" id="PF00621">
    <property type="entry name" value="RhoGEF"/>
    <property type="match status" value="1"/>
</dbReference>
<organism evidence="13 14">
    <name type="scientific">Cloeon dipterum</name>
    <dbReference type="NCBI Taxonomy" id="197152"/>
    <lineage>
        <taxon>Eukaryota</taxon>
        <taxon>Metazoa</taxon>
        <taxon>Ecdysozoa</taxon>
        <taxon>Arthropoda</taxon>
        <taxon>Hexapoda</taxon>
        <taxon>Insecta</taxon>
        <taxon>Pterygota</taxon>
        <taxon>Palaeoptera</taxon>
        <taxon>Ephemeroptera</taxon>
        <taxon>Pisciforma</taxon>
        <taxon>Baetidae</taxon>
        <taxon>Cloeon</taxon>
    </lineage>
</organism>
<feature type="compositionally biased region" description="Polar residues" evidence="9">
    <location>
        <begin position="1264"/>
        <end position="1274"/>
    </location>
</feature>
<feature type="region of interest" description="Disordered" evidence="9">
    <location>
        <begin position="1234"/>
        <end position="1296"/>
    </location>
</feature>
<dbReference type="PROSITE" id="PS50203">
    <property type="entry name" value="CALPAIN_CAT"/>
    <property type="match status" value="1"/>
</dbReference>
<accession>A0A8S1DBR0</accession>
<evidence type="ECO:0000256" key="6">
    <source>
        <dbReference type="ARBA" id="ARBA00022658"/>
    </source>
</evidence>
<evidence type="ECO:0000259" key="11">
    <source>
        <dbReference type="PROSITE" id="PS50010"/>
    </source>
</evidence>
<dbReference type="EMBL" id="CADEPI010000167">
    <property type="protein sequence ID" value="CAB3378545.1"/>
    <property type="molecule type" value="Genomic_DNA"/>
</dbReference>
<keyword evidence="5" id="KW-0597">Phosphoprotein</keyword>
<dbReference type="SUPFAM" id="SSF46966">
    <property type="entry name" value="Spectrin repeat"/>
    <property type="match status" value="4"/>
</dbReference>
<protein>
    <recommendedName>
        <fullName evidence="15">DH domain-containing protein</fullName>
    </recommendedName>
</protein>
<feature type="domain" description="PH" evidence="10">
    <location>
        <begin position="1107"/>
        <end position="1220"/>
    </location>
</feature>
<name>A0A8S1DBR0_9INSE</name>
<dbReference type="CDD" id="cd00160">
    <property type="entry name" value="RhoGEF"/>
    <property type="match status" value="1"/>
</dbReference>
<sequence length="1352" mass="154351">MTMSEFERIRRACVKRGELWEDPDFPATQSSVFYHQTPPFQFVWKRPHELCSRPLFVHDAPSQFDIIPGKMGDKWLVACLGVLYLSKGLFYRVVPADQGFDQHGGVFRFRLWWCGEWTEVLVDDRLPTVHGRLAFLQASLTDQFWPGLLEKAYAKLHGSYEALKYGSLLDGLADLTGGITESVAIRHDPTTCGRLLTTLLEMTSIVTCTVHPASPINGTQSPQIRQLEKLANGIQIGTNYRLYALDRNTYTNAEKLLTAAEELAQTGECKADEIYSVARQLETRVASFAARVEERRHRLDLAVAFYQKDKEFCSWLDSLRQAVAAGEEEVAAETLEAAERLLEQGDQQREQTLAACNSTIAHGESLVQELRAAGVTPEMDATGSVAAVESTLERLGQQRDELEQLWSTRRLRLDLCLQLRLFERDALEVSSQLEMWAEELQRSERSIDVQKAEQLLRLHNESVQHMQNTTFQVLQRGQELAQLMESSGVTVMADAQFPAQTRVQVLLEFLHEKEMDLEDLAEMRRVRLEQALQLGQFQSDANQVVSWIRNGEAMLQASFSLPSNLAEAEQLKKEHEQFQVALEKTHASMAQIRMRADALISANHFDPPSVRNIADEVTSRWQNLVSIAEERHRLAQAAVRFFKTAEHVCSVLDSLEREYRRDDDLCASAPNNDKVAGLAQLISKHQEKKEAFLKGCTLARRNAETFLKCSQRSLQFYNTQPDASSRNSENQVKSTLERLLSQETRVLEHWTDRKKRLDQCQQYVLLERSAQQALKWIRETGEHYLSTHTHVGNNRAETEQLLKEHNEFKVTAKETREKVKLFKQLAESLVEQGHFHANSIKQWVSAVDNRYKDFSARMDKYKFQLEGALGILPESEAEKADLSLDKGSGGSDPSLESRVKEIAAKELKELNEEKRKSARRKEFIMAELLQTERTYVKDLEICVRCFLDELRECPTAAPMGIQAKEDILFGNMEEILEFHQNIFLRELEKYETMPEDVGHCFVTWAAKFDMYVQYCRNKPESNSLLVNHGGSFFEDLQKKHHIEHPIAAYLIKPVQRITKYQLLLKDLQGCCDEGQGEIKDGLEVMLNVPKKANDAMHLSLLEGCDVSIDKLGEVILQDTFQVWDPRQLIRKGRERHLFLFELYLLFSKEVKDSNGRAKYIYKHKIMTSEAGVTEHIEGDECKFAVWTGRAPMMSDQRIVLKASSLEAKQTWVKKLREVIQETFFGSVMPIGLPRSPARTKGNSQRTSRDMEDSTSLEDNESQERGSLTSFGSGHTTDSDKTTATTASVRAERNGKAVGRRRRIVNVSFRPQFLPQVVQQYSYDVAVIADVQPSQQRCRKSRKSKICAHARLV</sequence>
<evidence type="ECO:0008006" key="15">
    <source>
        <dbReference type="Google" id="ProtNLM"/>
    </source>
</evidence>
<dbReference type="SUPFAM" id="SSF50729">
    <property type="entry name" value="PH domain-like"/>
    <property type="match status" value="1"/>
</dbReference>
<dbReference type="Pfam" id="PF22697">
    <property type="entry name" value="SOS1_NGEF_PH"/>
    <property type="match status" value="1"/>
</dbReference>
<evidence type="ECO:0000256" key="7">
    <source>
        <dbReference type="PROSITE-ProRule" id="PRU00239"/>
    </source>
</evidence>
<dbReference type="Gene3D" id="1.20.58.60">
    <property type="match status" value="4"/>
</dbReference>
<comment type="subcellular location">
    <subcellularLocation>
        <location evidence="1">Cytoplasm</location>
    </subcellularLocation>
</comment>
<dbReference type="PANTHER" id="PTHR22826">
    <property type="entry name" value="RHO GUANINE EXCHANGE FACTOR-RELATED"/>
    <property type="match status" value="1"/>
</dbReference>
<dbReference type="InterPro" id="IPR038765">
    <property type="entry name" value="Papain-like_cys_pep_sf"/>
</dbReference>
<dbReference type="SUPFAM" id="SSF54001">
    <property type="entry name" value="Cysteine proteinases"/>
    <property type="match status" value="1"/>
</dbReference>
<dbReference type="PROSITE" id="PS50003">
    <property type="entry name" value="PH_DOMAIN"/>
    <property type="match status" value="1"/>
</dbReference>
<dbReference type="GO" id="GO:0004198">
    <property type="term" value="F:calcium-dependent cysteine-type endopeptidase activity"/>
    <property type="evidence" value="ECO:0007669"/>
    <property type="project" value="InterPro"/>
</dbReference>
<dbReference type="Pfam" id="PF23323">
    <property type="entry name" value="Spectrin_6"/>
    <property type="match status" value="1"/>
</dbReference>
<dbReference type="SMART" id="SM00150">
    <property type="entry name" value="SPEC"/>
    <property type="match status" value="3"/>
</dbReference>
<feature type="coiled-coil region" evidence="8">
    <location>
        <begin position="316"/>
        <end position="355"/>
    </location>
</feature>
<dbReference type="SUPFAM" id="SSF48065">
    <property type="entry name" value="DBL homology domain (DH-domain)"/>
    <property type="match status" value="1"/>
</dbReference>
<dbReference type="InterPro" id="IPR022684">
    <property type="entry name" value="Calpain_cysteine_protease"/>
</dbReference>
<dbReference type="InterPro" id="IPR035899">
    <property type="entry name" value="DBL_dom_sf"/>
</dbReference>
<dbReference type="CDD" id="cd00044">
    <property type="entry name" value="CysPc"/>
    <property type="match status" value="1"/>
</dbReference>
<evidence type="ECO:0000256" key="9">
    <source>
        <dbReference type="SAM" id="MobiDB-lite"/>
    </source>
</evidence>
<dbReference type="Gene3D" id="2.30.29.30">
    <property type="entry name" value="Pleckstrin-homology domain (PH domain)/Phosphotyrosine-binding domain (PTB)"/>
    <property type="match status" value="1"/>
</dbReference>
<evidence type="ECO:0000256" key="2">
    <source>
        <dbReference type="ARBA" id="ARBA00007623"/>
    </source>
</evidence>
<dbReference type="PANTHER" id="PTHR22826:SF106">
    <property type="entry name" value="TRIO, ISOFORM A"/>
    <property type="match status" value="1"/>
</dbReference>
<evidence type="ECO:0000313" key="14">
    <source>
        <dbReference type="Proteomes" id="UP000494165"/>
    </source>
</evidence>
<keyword evidence="14" id="KW-1185">Reference proteome</keyword>
<dbReference type="InterPro" id="IPR011993">
    <property type="entry name" value="PH-like_dom_sf"/>
</dbReference>
<feature type="domain" description="DH" evidence="11">
    <location>
        <begin position="920"/>
        <end position="1095"/>
    </location>
</feature>
<dbReference type="Gene3D" id="1.20.900.10">
    <property type="entry name" value="Dbl homology (DH) domain"/>
    <property type="match status" value="1"/>
</dbReference>
<dbReference type="PROSITE" id="PS50010">
    <property type="entry name" value="DH_2"/>
    <property type="match status" value="1"/>
</dbReference>
<keyword evidence="3" id="KW-0728">SH3 domain</keyword>
<keyword evidence="4" id="KW-0963">Cytoplasm</keyword>
<dbReference type="FunFam" id="1.20.58.60:FF:000023">
    <property type="entry name" value="Kalirin RhoGEF kinase b"/>
    <property type="match status" value="1"/>
</dbReference>
<comment type="caution">
    <text evidence="13">The sequence shown here is derived from an EMBL/GenBank/DDBJ whole genome shotgun (WGS) entry which is preliminary data.</text>
</comment>
<feature type="coiled-coil region" evidence="8">
    <location>
        <begin position="900"/>
        <end position="927"/>
    </location>
</feature>
<dbReference type="FunFam" id="2.30.29.30:FF:000040">
    <property type="entry name" value="Kalirin RhoGEF kinase b"/>
    <property type="match status" value="1"/>
</dbReference>
<comment type="caution">
    <text evidence="7">Lacks conserved residue(s) required for the propagation of feature annotation.</text>
</comment>
<dbReference type="CDD" id="cd13240">
    <property type="entry name" value="PH1_Kalirin_Trio_like"/>
    <property type="match status" value="1"/>
</dbReference>
<evidence type="ECO:0000313" key="13">
    <source>
        <dbReference type="EMBL" id="CAB3378545.1"/>
    </source>
</evidence>
<dbReference type="InterPro" id="IPR002017">
    <property type="entry name" value="Spectrin_repeat"/>
</dbReference>
<dbReference type="GO" id="GO:0007411">
    <property type="term" value="P:axon guidance"/>
    <property type="evidence" value="ECO:0007669"/>
    <property type="project" value="TreeGrafter"/>
</dbReference>
<dbReference type="InterPro" id="IPR055251">
    <property type="entry name" value="SOS1_NGEF_PH"/>
</dbReference>
<evidence type="ECO:0000256" key="3">
    <source>
        <dbReference type="ARBA" id="ARBA00022443"/>
    </source>
</evidence>
<evidence type="ECO:0000256" key="5">
    <source>
        <dbReference type="ARBA" id="ARBA00022553"/>
    </source>
</evidence>
<gene>
    <name evidence="13" type="ORF">CLODIP_2_CD05721</name>
</gene>
<dbReference type="GO" id="GO:0019898">
    <property type="term" value="C:extrinsic component of membrane"/>
    <property type="evidence" value="ECO:0007669"/>
    <property type="project" value="TreeGrafter"/>
</dbReference>
<dbReference type="InterPro" id="IPR051336">
    <property type="entry name" value="RhoGEF_Guanine_NuclExch_SF"/>
</dbReference>
<evidence type="ECO:0000256" key="1">
    <source>
        <dbReference type="ARBA" id="ARBA00004496"/>
    </source>
</evidence>
<proteinExistence type="inferred from homology"/>
<dbReference type="Pfam" id="PF00435">
    <property type="entry name" value="Spectrin"/>
    <property type="match status" value="2"/>
</dbReference>
<dbReference type="InterPro" id="IPR000219">
    <property type="entry name" value="DH_dom"/>
</dbReference>
<feature type="domain" description="Calpain catalytic" evidence="12">
    <location>
        <begin position="19"/>
        <end position="257"/>
    </location>
</feature>
<dbReference type="OrthoDB" id="10256089at2759"/>
<dbReference type="PRINTS" id="PR00704">
    <property type="entry name" value="CALPAIN"/>
</dbReference>
<keyword evidence="6" id="KW-0344">Guanine-nucleotide releasing factor</keyword>
<dbReference type="SMART" id="SM00233">
    <property type="entry name" value="PH"/>
    <property type="match status" value="1"/>
</dbReference>
<dbReference type="InterPro" id="IPR047054">
    <property type="entry name" value="Kalirin_TRIO_PH_1"/>
</dbReference>
<dbReference type="CDD" id="cd00176">
    <property type="entry name" value="SPEC"/>
    <property type="match status" value="3"/>
</dbReference>
<dbReference type="Pfam" id="PF00648">
    <property type="entry name" value="Peptidase_C2"/>
    <property type="match status" value="1"/>
</dbReference>
<dbReference type="GO" id="GO:0006508">
    <property type="term" value="P:proteolysis"/>
    <property type="evidence" value="ECO:0007669"/>
    <property type="project" value="InterPro"/>
</dbReference>
<evidence type="ECO:0000256" key="8">
    <source>
        <dbReference type="SAM" id="Coils"/>
    </source>
</evidence>
<dbReference type="GO" id="GO:0005085">
    <property type="term" value="F:guanyl-nucleotide exchange factor activity"/>
    <property type="evidence" value="ECO:0007669"/>
    <property type="project" value="UniProtKB-KW"/>
</dbReference>
<dbReference type="SMART" id="SM00230">
    <property type="entry name" value="CysPc"/>
    <property type="match status" value="1"/>
</dbReference>
<dbReference type="InterPro" id="IPR018159">
    <property type="entry name" value="Spectrin/alpha-actinin"/>
</dbReference>
<dbReference type="Proteomes" id="UP000494165">
    <property type="component" value="Unassembled WGS sequence"/>
</dbReference>
<keyword evidence="8" id="KW-0175">Coiled coil</keyword>
<feature type="coiled-coil region" evidence="8">
    <location>
        <begin position="433"/>
        <end position="469"/>
    </location>
</feature>
<dbReference type="InterPro" id="IPR058918">
    <property type="entry name" value="KALRN/TRIO-like_spectrin"/>
</dbReference>
<dbReference type="InterPro" id="IPR001300">
    <property type="entry name" value="Peptidase_C2_calpain_cat"/>
</dbReference>
<dbReference type="InterPro" id="IPR001849">
    <property type="entry name" value="PH_domain"/>
</dbReference>
<dbReference type="SMART" id="SM00325">
    <property type="entry name" value="RhoGEF"/>
    <property type="match status" value="1"/>
</dbReference>
<evidence type="ECO:0000259" key="12">
    <source>
        <dbReference type="PROSITE" id="PS50203"/>
    </source>
</evidence>
<evidence type="ECO:0000256" key="4">
    <source>
        <dbReference type="ARBA" id="ARBA00022490"/>
    </source>
</evidence>
<dbReference type="FunFam" id="1.20.900.10:FF:000001">
    <property type="entry name" value="Guanine nucleotide exchange factor DBS"/>
    <property type="match status" value="1"/>
</dbReference>
<reference evidence="13 14" key="1">
    <citation type="submission" date="2020-04" db="EMBL/GenBank/DDBJ databases">
        <authorList>
            <person name="Alioto T."/>
            <person name="Alioto T."/>
            <person name="Gomez Garrido J."/>
        </authorList>
    </citation>
    <scope>NUCLEOTIDE SEQUENCE [LARGE SCALE GENOMIC DNA]</scope>
</reference>
<dbReference type="GO" id="GO:0005737">
    <property type="term" value="C:cytoplasm"/>
    <property type="evidence" value="ECO:0007669"/>
    <property type="project" value="UniProtKB-SubCell"/>
</dbReference>
<evidence type="ECO:0000259" key="10">
    <source>
        <dbReference type="PROSITE" id="PS50003"/>
    </source>
</evidence>